<dbReference type="SUPFAM" id="SSF46955">
    <property type="entry name" value="Putative DNA-binding domain"/>
    <property type="match status" value="1"/>
</dbReference>
<dbReference type="PROSITE" id="PS00552">
    <property type="entry name" value="HTH_MERR_1"/>
    <property type="match status" value="1"/>
</dbReference>
<evidence type="ECO:0000313" key="7">
    <source>
        <dbReference type="Proteomes" id="UP001183643"/>
    </source>
</evidence>
<proteinExistence type="predicted"/>
<gene>
    <name evidence="6" type="ORF">J2S41_001514</name>
</gene>
<name>A0AAE4C7P5_9ACTN</name>
<evidence type="ECO:0000256" key="1">
    <source>
        <dbReference type="ARBA" id="ARBA00022491"/>
    </source>
</evidence>
<evidence type="ECO:0000256" key="4">
    <source>
        <dbReference type="ARBA" id="ARBA00023163"/>
    </source>
</evidence>
<dbReference type="InterPro" id="IPR000551">
    <property type="entry name" value="MerR-type_HTH_dom"/>
</dbReference>
<protein>
    <submittedName>
        <fullName evidence="6">DNA-binding transcriptional MerR regulator</fullName>
    </submittedName>
</protein>
<dbReference type="Proteomes" id="UP001183643">
    <property type="component" value="Unassembled WGS sequence"/>
</dbReference>
<dbReference type="PANTHER" id="PTHR30204">
    <property type="entry name" value="REDOX-CYCLING DRUG-SENSING TRANSCRIPTIONAL ACTIVATOR SOXR"/>
    <property type="match status" value="1"/>
</dbReference>
<dbReference type="CDD" id="cd01109">
    <property type="entry name" value="HTH_YyaN"/>
    <property type="match status" value="1"/>
</dbReference>
<feature type="domain" description="HTH merR-type" evidence="5">
    <location>
        <begin position="5"/>
        <end position="74"/>
    </location>
</feature>
<keyword evidence="2" id="KW-0805">Transcription regulation</keyword>
<dbReference type="EMBL" id="JAVDYB010000001">
    <property type="protein sequence ID" value="MDR7274736.1"/>
    <property type="molecule type" value="Genomic_DNA"/>
</dbReference>
<dbReference type="GO" id="GO:0003677">
    <property type="term" value="F:DNA binding"/>
    <property type="evidence" value="ECO:0007669"/>
    <property type="project" value="UniProtKB-KW"/>
</dbReference>
<dbReference type="RefSeq" id="WP_310364782.1">
    <property type="nucleotide sequence ID" value="NZ_JAVDYB010000001.1"/>
</dbReference>
<accession>A0AAE4C7P5</accession>
<organism evidence="6 7">
    <name type="scientific">Catenuloplanes atrovinosus</name>
    <dbReference type="NCBI Taxonomy" id="137266"/>
    <lineage>
        <taxon>Bacteria</taxon>
        <taxon>Bacillati</taxon>
        <taxon>Actinomycetota</taxon>
        <taxon>Actinomycetes</taxon>
        <taxon>Micromonosporales</taxon>
        <taxon>Micromonosporaceae</taxon>
        <taxon>Catenuloplanes</taxon>
    </lineage>
</organism>
<evidence type="ECO:0000259" key="5">
    <source>
        <dbReference type="PROSITE" id="PS50937"/>
    </source>
</evidence>
<dbReference type="InterPro" id="IPR009061">
    <property type="entry name" value="DNA-bd_dom_put_sf"/>
</dbReference>
<evidence type="ECO:0000313" key="6">
    <source>
        <dbReference type="EMBL" id="MDR7274736.1"/>
    </source>
</evidence>
<dbReference type="SMART" id="SM00422">
    <property type="entry name" value="HTH_MERR"/>
    <property type="match status" value="1"/>
</dbReference>
<keyword evidence="4" id="KW-0804">Transcription</keyword>
<evidence type="ECO:0000256" key="2">
    <source>
        <dbReference type="ARBA" id="ARBA00023015"/>
    </source>
</evidence>
<keyword evidence="3 6" id="KW-0238">DNA-binding</keyword>
<comment type="caution">
    <text evidence="6">The sequence shown here is derived from an EMBL/GenBank/DDBJ whole genome shotgun (WGS) entry which is preliminary data.</text>
</comment>
<dbReference type="PROSITE" id="PS50937">
    <property type="entry name" value="HTH_MERR_2"/>
    <property type="match status" value="1"/>
</dbReference>
<dbReference type="Gene3D" id="1.10.1660.10">
    <property type="match status" value="1"/>
</dbReference>
<sequence length="126" mass="14481">MDLVTYTPAEAAEKTGLSLDTLRYYERSGLLNDVERTAGGRRVYTDAHLGWLDVLVCLRRTGMPIRQIQRFVDSAGRGSAGVRLRILEEHRMDVLREIEEQRRALGVIDGKIDAYRRLEKEEHPNE</sequence>
<keyword evidence="1" id="KW-0678">Repressor</keyword>
<dbReference type="PANTHER" id="PTHR30204:SF69">
    <property type="entry name" value="MERR-FAMILY TRANSCRIPTIONAL REGULATOR"/>
    <property type="match status" value="1"/>
</dbReference>
<reference evidence="6" key="1">
    <citation type="submission" date="2023-07" db="EMBL/GenBank/DDBJ databases">
        <title>Sequencing the genomes of 1000 actinobacteria strains.</title>
        <authorList>
            <person name="Klenk H.-P."/>
        </authorList>
    </citation>
    <scope>NUCLEOTIDE SEQUENCE</scope>
    <source>
        <strain evidence="6">DSM 44707</strain>
    </source>
</reference>
<dbReference type="AlphaFoldDB" id="A0AAE4C7P5"/>
<dbReference type="GO" id="GO:0003700">
    <property type="term" value="F:DNA-binding transcription factor activity"/>
    <property type="evidence" value="ECO:0007669"/>
    <property type="project" value="InterPro"/>
</dbReference>
<dbReference type="InterPro" id="IPR047057">
    <property type="entry name" value="MerR_fam"/>
</dbReference>
<evidence type="ECO:0000256" key="3">
    <source>
        <dbReference type="ARBA" id="ARBA00023125"/>
    </source>
</evidence>
<dbReference type="Pfam" id="PF13411">
    <property type="entry name" value="MerR_1"/>
    <property type="match status" value="1"/>
</dbReference>
<keyword evidence="7" id="KW-1185">Reference proteome</keyword>